<keyword evidence="2" id="KW-1185">Reference proteome</keyword>
<dbReference type="Pfam" id="PF02082">
    <property type="entry name" value="Rrf2"/>
    <property type="match status" value="1"/>
</dbReference>
<evidence type="ECO:0000313" key="1">
    <source>
        <dbReference type="EMBL" id="GET32762.1"/>
    </source>
</evidence>
<sequence>MMLSKTCKYAVRAVIYMAANYREDQKCGIKVLAEELQIPAPFLSKILQKLARFNVLISNKGPNGGFALAAPPDKISLYRVVEIIDGKELFESCVLSDDTCDGRREASHVCALHDSYSDIRKQLILTFKEKMISDLLSETDGFPGKMKF</sequence>
<dbReference type="AlphaFoldDB" id="A0A5M4AXZ2"/>
<dbReference type="Proteomes" id="UP000391834">
    <property type="component" value="Unassembled WGS sequence"/>
</dbReference>
<dbReference type="SUPFAM" id="SSF46785">
    <property type="entry name" value="Winged helix' DNA-binding domain"/>
    <property type="match status" value="1"/>
</dbReference>
<evidence type="ECO:0000313" key="2">
    <source>
        <dbReference type="Proteomes" id="UP000391834"/>
    </source>
</evidence>
<dbReference type="RefSeq" id="WP_051538391.1">
    <property type="nucleotide sequence ID" value="NZ_BLAX01000001.1"/>
</dbReference>
<dbReference type="Gene3D" id="1.10.10.10">
    <property type="entry name" value="Winged helix-like DNA-binding domain superfamily/Winged helix DNA-binding domain"/>
    <property type="match status" value="1"/>
</dbReference>
<proteinExistence type="predicted"/>
<dbReference type="InterPro" id="IPR036388">
    <property type="entry name" value="WH-like_DNA-bd_sf"/>
</dbReference>
<accession>A0A5M4AXZ2</accession>
<dbReference type="InterPro" id="IPR000944">
    <property type="entry name" value="Tscrpt_reg_Rrf2"/>
</dbReference>
<name>A0A5M4AXZ2_9BACT</name>
<dbReference type="GO" id="GO:0005829">
    <property type="term" value="C:cytosol"/>
    <property type="evidence" value="ECO:0007669"/>
    <property type="project" value="TreeGrafter"/>
</dbReference>
<comment type="caution">
    <text evidence="1">The sequence shown here is derived from an EMBL/GenBank/DDBJ whole genome shotgun (WGS) entry which is preliminary data.</text>
</comment>
<gene>
    <name evidence="1" type="ORF">PbJCM13498_16250</name>
</gene>
<dbReference type="PANTHER" id="PTHR33221">
    <property type="entry name" value="WINGED HELIX-TURN-HELIX TRANSCRIPTIONAL REGULATOR, RRF2 FAMILY"/>
    <property type="match status" value="1"/>
</dbReference>
<dbReference type="EMBL" id="BLAX01000001">
    <property type="protein sequence ID" value="GET32762.1"/>
    <property type="molecule type" value="Genomic_DNA"/>
</dbReference>
<dbReference type="GO" id="GO:0003700">
    <property type="term" value="F:DNA-binding transcription factor activity"/>
    <property type="evidence" value="ECO:0007669"/>
    <property type="project" value="TreeGrafter"/>
</dbReference>
<dbReference type="NCBIfam" id="TIGR00738">
    <property type="entry name" value="rrf2_super"/>
    <property type="match status" value="1"/>
</dbReference>
<dbReference type="PANTHER" id="PTHR33221:SF14">
    <property type="entry name" value="HTH-TYPE TRANSCRIPTIONAL REGULATOR AQ_268-RELATED"/>
    <property type="match status" value="1"/>
</dbReference>
<dbReference type="PROSITE" id="PS51197">
    <property type="entry name" value="HTH_RRF2_2"/>
    <property type="match status" value="1"/>
</dbReference>
<reference evidence="1 2" key="1">
    <citation type="submission" date="2019-10" db="EMBL/GenBank/DDBJ databases">
        <title>Prolixibacter strains distinguished by the presence of nitrate reductase genes were adept at nitrate-dependent anaerobic corrosion of metallic iron and carbon steel.</title>
        <authorList>
            <person name="Iino T."/>
            <person name="Shono N."/>
            <person name="Ito K."/>
            <person name="Nakamura R."/>
            <person name="Sueoka K."/>
            <person name="Harayama S."/>
            <person name="Ohkuma M."/>
        </authorList>
    </citation>
    <scope>NUCLEOTIDE SEQUENCE [LARGE SCALE GENOMIC DNA]</scope>
    <source>
        <strain evidence="1 2">JCM 13498</strain>
    </source>
</reference>
<dbReference type="InterPro" id="IPR036390">
    <property type="entry name" value="WH_DNA-bd_sf"/>
</dbReference>
<protein>
    <submittedName>
        <fullName evidence="1">Rrf2 family transcriptional regulator</fullName>
    </submittedName>
</protein>
<dbReference type="OrthoDB" id="9808360at2"/>
<organism evidence="1 2">
    <name type="scientific">Prolixibacter bellariivorans</name>
    <dbReference type="NCBI Taxonomy" id="314319"/>
    <lineage>
        <taxon>Bacteria</taxon>
        <taxon>Pseudomonadati</taxon>
        <taxon>Bacteroidota</taxon>
        <taxon>Bacteroidia</taxon>
        <taxon>Marinilabiliales</taxon>
        <taxon>Prolixibacteraceae</taxon>
        <taxon>Prolixibacter</taxon>
    </lineage>
</organism>